<feature type="binding site" evidence="13">
    <location>
        <position position="49"/>
    </location>
    <ligand>
        <name>CoA</name>
        <dbReference type="ChEBI" id="CHEBI:57287"/>
    </ligand>
</feature>
<dbReference type="RefSeq" id="WP_013239004.1">
    <property type="nucleotide sequence ID" value="NZ_RFAQ01000058.1"/>
</dbReference>
<evidence type="ECO:0000256" key="10">
    <source>
        <dbReference type="ARBA" id="ARBA00042709"/>
    </source>
</evidence>
<evidence type="ECO:0000256" key="9">
    <source>
        <dbReference type="ARBA" id="ARBA00038962"/>
    </source>
</evidence>
<feature type="binding site" evidence="13">
    <location>
        <position position="56"/>
    </location>
    <ligand>
        <name>CoA</name>
        <dbReference type="ChEBI" id="CHEBI:57287"/>
    </ligand>
</feature>
<evidence type="ECO:0000256" key="8">
    <source>
        <dbReference type="ARBA" id="ARBA00023027"/>
    </source>
</evidence>
<evidence type="ECO:0000256" key="11">
    <source>
        <dbReference type="ARBA" id="ARBA00067747"/>
    </source>
</evidence>
<dbReference type="InterPro" id="IPR036291">
    <property type="entry name" value="NAD(P)-bd_dom_sf"/>
</dbReference>
<dbReference type="InterPro" id="IPR013328">
    <property type="entry name" value="6PGD_dom2"/>
</dbReference>
<evidence type="ECO:0000256" key="2">
    <source>
        <dbReference type="ARBA" id="ARBA00005086"/>
    </source>
</evidence>
<comment type="caution">
    <text evidence="16">The sequence shown here is derived from an EMBL/GenBank/DDBJ whole genome shotgun (WGS) entry which is preliminary data.</text>
</comment>
<keyword evidence="7" id="KW-0560">Oxidoreductase</keyword>
<evidence type="ECO:0000256" key="1">
    <source>
        <dbReference type="ARBA" id="ARBA00004496"/>
    </source>
</evidence>
<comment type="subunit">
    <text evidence="4">Homodimer.</text>
</comment>
<organism evidence="16 17">
    <name type="scientific">Clostridium autoethanogenum</name>
    <dbReference type="NCBI Taxonomy" id="84023"/>
    <lineage>
        <taxon>Bacteria</taxon>
        <taxon>Bacillati</taxon>
        <taxon>Bacillota</taxon>
        <taxon>Clostridia</taxon>
        <taxon>Eubacteriales</taxon>
        <taxon>Clostridiaceae</taxon>
        <taxon>Clostridium</taxon>
    </lineage>
</organism>
<keyword evidence="8" id="KW-0520">NAD</keyword>
<protein>
    <recommendedName>
        <fullName evidence="11">3-hydroxybutyryl-CoA dehydrogenase</fullName>
        <ecNumber evidence="9">1.1.1.45</ecNumber>
    </recommendedName>
    <alternativeName>
        <fullName evidence="10">L-gulonate 3-dehydrogenase</fullName>
    </alternativeName>
</protein>
<evidence type="ECO:0000313" key="16">
    <source>
        <dbReference type="EMBL" id="RMC96936.1"/>
    </source>
</evidence>
<feature type="site" description="Important for catalytic activity" evidence="12">
    <location>
        <position position="141"/>
    </location>
</feature>
<gene>
    <name evidence="16" type="ORF">D9O40_15370</name>
</gene>
<dbReference type="PANTHER" id="PTHR48075:SF1">
    <property type="entry name" value="LAMBDA-CRYSTALLIN HOMOLOG"/>
    <property type="match status" value="1"/>
</dbReference>
<dbReference type="PROSITE" id="PS00067">
    <property type="entry name" value="3HCDH"/>
    <property type="match status" value="1"/>
</dbReference>
<comment type="similarity">
    <text evidence="3">Belongs to the 3-hydroxyacyl-CoA dehydrogenase family.</text>
</comment>
<dbReference type="SUPFAM" id="SSF48179">
    <property type="entry name" value="6-phosphogluconate dehydrogenase C-terminal domain-like"/>
    <property type="match status" value="1"/>
</dbReference>
<comment type="pathway">
    <text evidence="2">Lipid metabolism; butanoate metabolism.</text>
</comment>
<feature type="domain" description="3-hydroxyacyl-CoA dehydrogenase NAD binding" evidence="15">
    <location>
        <begin position="5"/>
        <end position="185"/>
    </location>
</feature>
<dbReference type="InterPro" id="IPR008927">
    <property type="entry name" value="6-PGluconate_DH-like_C_sf"/>
</dbReference>
<dbReference type="UniPathway" id="UPA00863"/>
<evidence type="ECO:0000256" key="3">
    <source>
        <dbReference type="ARBA" id="ARBA00009463"/>
    </source>
</evidence>
<sequence>MKIKTVSVLGTGTMGHGIALLCAQAGLDVLLYGRSDKSLNKGMKNIESSLKLFKEKGKFHNKQPEEILCKIKVVKTIIEAAQSADLVIECLAENLELKQDIFKELDEICPNNIILSSCTSGLLPTDIAKNTKHPERVVVAHFWNPPQLIPLVEVVPGKRTSDETMKITMEWVEFIGKKAIRMEKECQGFIGNRLQHALLREALYIVEQEWAKPEEVDKAIEYGLGRRLPITGPICTADLAGLDTVNSIASYLLKDLCNSNEPSKLIKSKVKNGELGSKSGQGFYNWAPDTLEKKQKERAELLFYFLERDKEKFMLTNK</sequence>
<evidence type="ECO:0000259" key="14">
    <source>
        <dbReference type="Pfam" id="PF00725"/>
    </source>
</evidence>
<dbReference type="Proteomes" id="UP000277999">
    <property type="component" value="Unassembled WGS sequence"/>
</dbReference>
<keyword evidence="5" id="KW-0963">Cytoplasm</keyword>
<dbReference type="Gene3D" id="3.40.50.720">
    <property type="entry name" value="NAD(P)-binding Rossmann-like Domain"/>
    <property type="match status" value="1"/>
</dbReference>
<proteinExistence type="inferred from homology"/>
<dbReference type="EC" id="1.1.1.45" evidence="9"/>
<dbReference type="FunFam" id="3.40.50.720:FF:000009">
    <property type="entry name" value="Fatty oxidation complex, alpha subunit"/>
    <property type="match status" value="1"/>
</dbReference>
<dbReference type="GO" id="GO:0019605">
    <property type="term" value="P:butyrate metabolic process"/>
    <property type="evidence" value="ECO:0007669"/>
    <property type="project" value="UniProtKB-UniPathway"/>
</dbReference>
<dbReference type="InterPro" id="IPR006176">
    <property type="entry name" value="3-OHacyl-CoA_DH_NAD-bd"/>
</dbReference>
<evidence type="ECO:0000256" key="7">
    <source>
        <dbReference type="ARBA" id="ARBA00023002"/>
    </source>
</evidence>
<evidence type="ECO:0000256" key="4">
    <source>
        <dbReference type="ARBA" id="ARBA00011738"/>
    </source>
</evidence>
<dbReference type="AlphaFoldDB" id="A0A3M0SEK6"/>
<dbReference type="GO" id="GO:0070403">
    <property type="term" value="F:NAD+ binding"/>
    <property type="evidence" value="ECO:0007669"/>
    <property type="project" value="InterPro"/>
</dbReference>
<dbReference type="InterPro" id="IPR006180">
    <property type="entry name" value="3-OHacyl-CoA_DH_CS"/>
</dbReference>
<dbReference type="Gene3D" id="1.10.1040.10">
    <property type="entry name" value="N-(1-d-carboxylethyl)-l-norvaline Dehydrogenase, domain 2"/>
    <property type="match status" value="1"/>
</dbReference>
<dbReference type="EMBL" id="RFAQ01000058">
    <property type="protein sequence ID" value="RMC96936.1"/>
    <property type="molecule type" value="Genomic_DNA"/>
</dbReference>
<dbReference type="PANTHER" id="PTHR48075">
    <property type="entry name" value="3-HYDROXYACYL-COA DEHYDROGENASE FAMILY PROTEIN"/>
    <property type="match status" value="1"/>
</dbReference>
<dbReference type="InterPro" id="IPR022694">
    <property type="entry name" value="3-OHacyl-CoA_DH"/>
</dbReference>
<evidence type="ECO:0000256" key="5">
    <source>
        <dbReference type="ARBA" id="ARBA00022490"/>
    </source>
</evidence>
<feature type="domain" description="3-hydroxyacyl-CoA dehydrogenase C-terminal" evidence="14">
    <location>
        <begin position="188"/>
        <end position="286"/>
    </location>
</feature>
<comment type="subcellular location">
    <subcellularLocation>
        <location evidence="1">Cytoplasm</location>
    </subcellularLocation>
</comment>
<feature type="binding site" evidence="13">
    <location>
        <position position="120"/>
    </location>
    <ligand>
        <name>CoA</name>
        <dbReference type="ChEBI" id="CHEBI:57287"/>
    </ligand>
</feature>
<evidence type="ECO:0000313" key="17">
    <source>
        <dbReference type="Proteomes" id="UP000277999"/>
    </source>
</evidence>
<keyword evidence="6" id="KW-0597">Phosphoprotein</keyword>
<reference evidence="16 17" key="1">
    <citation type="submission" date="2018-10" db="EMBL/GenBank/DDBJ databases">
        <title>Genome-centric metagenomics revealed C2 chemical producing, CO utilizing Clostridium with novel acetogenic gene cluster.</title>
        <authorList>
            <person name="Kang H."/>
            <person name="Park B."/>
            <person name="Choi I.G."/>
            <person name="Chang I.S."/>
        </authorList>
    </citation>
    <scope>NUCLEOTIDE SEQUENCE [LARGE SCALE GENOMIC DNA]</scope>
    <source>
        <strain evidence="16 17">H21-9</strain>
    </source>
</reference>
<dbReference type="GO" id="GO:0005737">
    <property type="term" value="C:cytoplasm"/>
    <property type="evidence" value="ECO:0007669"/>
    <property type="project" value="UniProtKB-SubCell"/>
</dbReference>
<evidence type="ECO:0000256" key="12">
    <source>
        <dbReference type="PIRSR" id="PIRSR000105-1"/>
    </source>
</evidence>
<accession>A0A3M0SEK6</accession>
<dbReference type="InterPro" id="IPR006108">
    <property type="entry name" value="3HC_DH_C"/>
</dbReference>
<evidence type="ECO:0000256" key="6">
    <source>
        <dbReference type="ARBA" id="ARBA00022553"/>
    </source>
</evidence>
<name>A0A3M0SEK6_9CLOT</name>
<evidence type="ECO:0000256" key="13">
    <source>
        <dbReference type="PIRSR" id="PIRSR000105-3"/>
    </source>
</evidence>
<dbReference type="GO" id="GO:0050104">
    <property type="term" value="F:L-gulonate 3-dehydrogenase activity"/>
    <property type="evidence" value="ECO:0007669"/>
    <property type="project" value="UniProtKB-EC"/>
</dbReference>
<dbReference type="Pfam" id="PF00725">
    <property type="entry name" value="3HCDH"/>
    <property type="match status" value="1"/>
</dbReference>
<dbReference type="SUPFAM" id="SSF51735">
    <property type="entry name" value="NAD(P)-binding Rossmann-fold domains"/>
    <property type="match status" value="1"/>
</dbReference>
<dbReference type="Pfam" id="PF02737">
    <property type="entry name" value="3HCDH_N"/>
    <property type="match status" value="1"/>
</dbReference>
<dbReference type="PIRSF" id="PIRSF000105">
    <property type="entry name" value="HCDH"/>
    <property type="match status" value="1"/>
</dbReference>
<evidence type="ECO:0000259" key="15">
    <source>
        <dbReference type="Pfam" id="PF02737"/>
    </source>
</evidence>